<feature type="region of interest" description="Disordered" evidence="1">
    <location>
        <begin position="108"/>
        <end position="232"/>
    </location>
</feature>
<feature type="compositionally biased region" description="Low complexity" evidence="1">
    <location>
        <begin position="457"/>
        <end position="476"/>
    </location>
</feature>
<evidence type="ECO:0008006" key="4">
    <source>
        <dbReference type="Google" id="ProtNLM"/>
    </source>
</evidence>
<evidence type="ECO:0000313" key="2">
    <source>
        <dbReference type="EMBL" id="KIY46104.1"/>
    </source>
</evidence>
<sequence>MRKLSLHVSALSNEEYNDFTSCLTDLTGTPVQPSYDETQVLSVREVRAWMRGRYTGMGSQIDEILKFFSPDLGPAATMSAGEFFAALRLVRHCECGKGPDRNLVFTASLTPSSSPKTATVPLSRSRTNPFTSSSTDRPPPLHPLARTATTKSISSSSETLTTQTTPRPPHSSHNPFFPPTAPLPVPAKNMSSSQSESNNHYTASKKTKLPPLPPRKPANMRGNPSAADPSSISTLMKQSLQASKTGQTMKRAEEMLEKERILSVLKSSSKHRETSPNKDSRSVSPHREPIVYTSSVSSGASASTSGSSNQPPKLPYRPQKRQVLPSPPASASSLQEVALAGSRPPRVALNSRSSSSSSRVLDSRSTSSSPTRRDPPPTHPLRKAPTTAPISGRRAAYEDITPTEHRPARSQSFSSRFTDDSAWRSERRRPESMQMLGGQRGALDGSSFATPSDDADSNSSSPSGLSRHMSLSSSTSGASRHLRQGSLNLANLSLNPEATDIMQQLRFKAEAGIAPRRGFVRHDRAGQDEDRLLGVNNVAPFGQRTTPSPIEESPFGDRFTGLRRDDSGDGDRPPDTPGSNFYFDRPNIDDGWHRIS</sequence>
<feature type="compositionally biased region" description="Basic and acidic residues" evidence="1">
    <location>
        <begin position="560"/>
        <end position="574"/>
    </location>
</feature>
<feature type="compositionally biased region" description="Basic and acidic residues" evidence="1">
    <location>
        <begin position="586"/>
        <end position="596"/>
    </location>
</feature>
<accession>A0A0D7A6V2</accession>
<feature type="region of interest" description="Disordered" evidence="1">
    <location>
        <begin position="265"/>
        <end position="479"/>
    </location>
</feature>
<feature type="compositionally biased region" description="Low complexity" evidence="1">
    <location>
        <begin position="147"/>
        <end position="175"/>
    </location>
</feature>
<feature type="compositionally biased region" description="Pro residues" evidence="1">
    <location>
        <begin position="176"/>
        <end position="185"/>
    </location>
</feature>
<reference evidence="2 3" key="1">
    <citation type="journal article" date="2015" name="Fungal Genet. Biol.">
        <title>Evolution of novel wood decay mechanisms in Agaricales revealed by the genome sequences of Fistulina hepatica and Cylindrobasidium torrendii.</title>
        <authorList>
            <person name="Floudas D."/>
            <person name="Held B.W."/>
            <person name="Riley R."/>
            <person name="Nagy L.G."/>
            <person name="Koehler G."/>
            <person name="Ransdell A.S."/>
            <person name="Younus H."/>
            <person name="Chow J."/>
            <person name="Chiniquy J."/>
            <person name="Lipzen A."/>
            <person name="Tritt A."/>
            <person name="Sun H."/>
            <person name="Haridas S."/>
            <person name="LaButti K."/>
            <person name="Ohm R.A."/>
            <person name="Kues U."/>
            <person name="Blanchette R.A."/>
            <person name="Grigoriev I.V."/>
            <person name="Minto R.E."/>
            <person name="Hibbett D.S."/>
        </authorList>
    </citation>
    <scope>NUCLEOTIDE SEQUENCE [LARGE SCALE GENOMIC DNA]</scope>
    <source>
        <strain evidence="2 3">ATCC 64428</strain>
    </source>
</reference>
<evidence type="ECO:0000313" key="3">
    <source>
        <dbReference type="Proteomes" id="UP000054144"/>
    </source>
</evidence>
<dbReference type="AlphaFoldDB" id="A0A0D7A6V2"/>
<evidence type="ECO:0000256" key="1">
    <source>
        <dbReference type="SAM" id="MobiDB-lite"/>
    </source>
</evidence>
<gene>
    <name evidence="2" type="ORF">FISHEDRAFT_75949</name>
</gene>
<feature type="compositionally biased region" description="Polar residues" evidence="1">
    <location>
        <begin position="189"/>
        <end position="202"/>
    </location>
</feature>
<feature type="compositionally biased region" description="Low complexity" evidence="1">
    <location>
        <begin position="351"/>
        <end position="370"/>
    </location>
</feature>
<dbReference type="Proteomes" id="UP000054144">
    <property type="component" value="Unassembled WGS sequence"/>
</dbReference>
<feature type="compositionally biased region" description="Low complexity" evidence="1">
    <location>
        <begin position="293"/>
        <end position="308"/>
    </location>
</feature>
<organism evidence="2 3">
    <name type="scientific">Fistulina hepatica ATCC 64428</name>
    <dbReference type="NCBI Taxonomy" id="1128425"/>
    <lineage>
        <taxon>Eukaryota</taxon>
        <taxon>Fungi</taxon>
        <taxon>Dikarya</taxon>
        <taxon>Basidiomycota</taxon>
        <taxon>Agaricomycotina</taxon>
        <taxon>Agaricomycetes</taxon>
        <taxon>Agaricomycetidae</taxon>
        <taxon>Agaricales</taxon>
        <taxon>Fistulinaceae</taxon>
        <taxon>Fistulina</taxon>
    </lineage>
</organism>
<dbReference type="OrthoDB" id="2553626at2759"/>
<feature type="compositionally biased region" description="Basic and acidic residues" evidence="1">
    <location>
        <begin position="270"/>
        <end position="289"/>
    </location>
</feature>
<proteinExistence type="predicted"/>
<name>A0A0D7A6V2_9AGAR</name>
<keyword evidence="3" id="KW-1185">Reference proteome</keyword>
<feature type="compositionally biased region" description="Polar residues" evidence="1">
    <location>
        <begin position="108"/>
        <end position="136"/>
    </location>
</feature>
<dbReference type="EMBL" id="KN882043">
    <property type="protein sequence ID" value="KIY46104.1"/>
    <property type="molecule type" value="Genomic_DNA"/>
</dbReference>
<feature type="compositionally biased region" description="Basic and acidic residues" evidence="1">
    <location>
        <begin position="417"/>
        <end position="431"/>
    </location>
</feature>
<feature type="region of interest" description="Disordered" evidence="1">
    <location>
        <begin position="539"/>
        <end position="596"/>
    </location>
</feature>
<protein>
    <recommendedName>
        <fullName evidence="4">EH domain-containing protein</fullName>
    </recommendedName>
</protein>